<dbReference type="InterPro" id="IPR029062">
    <property type="entry name" value="Class_I_gatase-like"/>
</dbReference>
<name>F7R1N7_9LACO</name>
<keyword evidence="2" id="KW-0315">Glutamine amidotransferase</keyword>
<organism evidence="2 3">
    <name type="scientific">Ligilactobacillus ruminis SPM0211</name>
    <dbReference type="NCBI Taxonomy" id="1040964"/>
    <lineage>
        <taxon>Bacteria</taxon>
        <taxon>Bacillati</taxon>
        <taxon>Bacillota</taxon>
        <taxon>Bacilli</taxon>
        <taxon>Lactobacillales</taxon>
        <taxon>Lactobacillaceae</taxon>
        <taxon>Ligilactobacillus</taxon>
    </lineage>
</organism>
<dbReference type="PROSITE" id="PS51273">
    <property type="entry name" value="GATASE_TYPE_1"/>
    <property type="match status" value="1"/>
</dbReference>
<dbReference type="Gene3D" id="3.40.50.880">
    <property type="match status" value="1"/>
</dbReference>
<proteinExistence type="predicted"/>
<dbReference type="CDD" id="cd01741">
    <property type="entry name" value="GATase1_1"/>
    <property type="match status" value="1"/>
</dbReference>
<reference evidence="2 3" key="1">
    <citation type="journal article" date="2011" name="J. Bacteriol.">
        <title>Genome Sequence of Lactobacillus ruminis SPM0211, Isolated from a Fecal Sample from a Healthy Korean.</title>
        <authorList>
            <person name="Lee S."/>
            <person name="Cho Y.J."/>
            <person name="Lee A.H."/>
            <person name="Chun J."/>
            <person name="Ha N.J."/>
            <person name="Ko G."/>
        </authorList>
    </citation>
    <scope>NUCLEOTIDE SEQUENCE [LARGE SCALE GENOMIC DNA]</scope>
    <source>
        <strain evidence="2 3">SPM0211</strain>
    </source>
</reference>
<protein>
    <submittedName>
        <fullName evidence="2">Glutamine amidotransferase class-I</fullName>
    </submittedName>
</protein>
<dbReference type="SUPFAM" id="SSF52317">
    <property type="entry name" value="Class I glutamine amidotransferase-like"/>
    <property type="match status" value="1"/>
</dbReference>
<dbReference type="PANTHER" id="PTHR42695:SF5">
    <property type="entry name" value="GLUTAMINE AMIDOTRANSFERASE YLR126C-RELATED"/>
    <property type="match status" value="1"/>
</dbReference>
<dbReference type="EMBL" id="AFOJ01000006">
    <property type="protein sequence ID" value="EGM51299.1"/>
    <property type="molecule type" value="Genomic_DNA"/>
</dbReference>
<sequence>MLQHTPNEGPGAIRLWAEENGHELYVYHPYRYGILPDVEETDMLVILGGPMSPNDDFEWLKKERDLIRAAIKQDLPIFGACLGAQQISKALGGVVKNSGVKEVGFAPVFLKSHAIKGLPEEVSVLHWHQDCFEIPKGAELLFSSRLLKNQGFVMNHRIVGLQFHFEPLPNDLREIVVNDGSYTEGSDLGQTPEEILLHGIPEENKQIMYKILDYISDGHKD</sequence>
<dbReference type="GO" id="GO:0016740">
    <property type="term" value="F:transferase activity"/>
    <property type="evidence" value="ECO:0007669"/>
    <property type="project" value="UniProtKB-KW"/>
</dbReference>
<dbReference type="Pfam" id="PF00117">
    <property type="entry name" value="GATase"/>
    <property type="match status" value="1"/>
</dbReference>
<evidence type="ECO:0000313" key="2">
    <source>
        <dbReference type="EMBL" id="EGM51299.1"/>
    </source>
</evidence>
<evidence type="ECO:0000259" key="1">
    <source>
        <dbReference type="Pfam" id="PF00117"/>
    </source>
</evidence>
<dbReference type="AlphaFoldDB" id="F7R1N7"/>
<dbReference type="InterPro" id="IPR017926">
    <property type="entry name" value="GATASE"/>
</dbReference>
<comment type="caution">
    <text evidence="2">The sequence shown here is derived from an EMBL/GenBank/DDBJ whole genome shotgun (WGS) entry which is preliminary data.</text>
</comment>
<dbReference type="GO" id="GO:0005829">
    <property type="term" value="C:cytosol"/>
    <property type="evidence" value="ECO:0007669"/>
    <property type="project" value="TreeGrafter"/>
</dbReference>
<gene>
    <name evidence="2" type="ORF">LRU_01611</name>
</gene>
<accession>F7R1N7</accession>
<dbReference type="InterPro" id="IPR044992">
    <property type="entry name" value="ChyE-like"/>
</dbReference>
<dbReference type="PANTHER" id="PTHR42695">
    <property type="entry name" value="GLUTAMINE AMIDOTRANSFERASE YLR126C-RELATED"/>
    <property type="match status" value="1"/>
</dbReference>
<keyword evidence="2" id="KW-0808">Transferase</keyword>
<dbReference type="Proteomes" id="UP000002971">
    <property type="component" value="Unassembled WGS sequence"/>
</dbReference>
<feature type="domain" description="Glutamine amidotransferase" evidence="1">
    <location>
        <begin position="39"/>
        <end position="168"/>
    </location>
</feature>
<evidence type="ECO:0000313" key="3">
    <source>
        <dbReference type="Proteomes" id="UP000002971"/>
    </source>
</evidence>